<dbReference type="PROSITE" id="PS50067">
    <property type="entry name" value="KINESIN_MOTOR_2"/>
    <property type="match status" value="1"/>
</dbReference>
<feature type="region of interest" description="Disordered" evidence="5">
    <location>
        <begin position="31"/>
        <end position="64"/>
    </location>
</feature>
<dbReference type="PANTHER" id="PTHR47117:SF6">
    <property type="entry name" value="KINESIN-LIKE PROTEIN KIF16B"/>
    <property type="match status" value="1"/>
</dbReference>
<dbReference type="InterPro" id="IPR019821">
    <property type="entry name" value="Kinesin_motor_CS"/>
</dbReference>
<dbReference type="EMBL" id="CAXKWB010029137">
    <property type="protein sequence ID" value="CAL4135202.1"/>
    <property type="molecule type" value="Genomic_DNA"/>
</dbReference>
<name>A0AAV2RR78_MEGNR</name>
<comment type="caution">
    <text evidence="7">The sequence shown here is derived from an EMBL/GenBank/DDBJ whole genome shotgun (WGS) entry which is preliminary data.</text>
</comment>
<evidence type="ECO:0000256" key="1">
    <source>
        <dbReference type="ARBA" id="ARBA00022741"/>
    </source>
</evidence>
<dbReference type="GO" id="GO:0007018">
    <property type="term" value="P:microtubule-based movement"/>
    <property type="evidence" value="ECO:0007669"/>
    <property type="project" value="InterPro"/>
</dbReference>
<dbReference type="Proteomes" id="UP001497623">
    <property type="component" value="Unassembled WGS sequence"/>
</dbReference>
<keyword evidence="1 4" id="KW-0547">Nucleotide-binding</keyword>
<evidence type="ECO:0000259" key="6">
    <source>
        <dbReference type="PROSITE" id="PS50067"/>
    </source>
</evidence>
<dbReference type="GO" id="GO:0008017">
    <property type="term" value="F:microtubule binding"/>
    <property type="evidence" value="ECO:0007669"/>
    <property type="project" value="InterPro"/>
</dbReference>
<protein>
    <recommendedName>
        <fullName evidence="4">Kinesin-like protein</fullName>
    </recommendedName>
</protein>
<keyword evidence="4" id="KW-0493">Microtubule</keyword>
<evidence type="ECO:0000256" key="2">
    <source>
        <dbReference type="ARBA" id="ARBA00022840"/>
    </source>
</evidence>
<comment type="similarity">
    <text evidence="3 4">Belongs to the TRAFAC class myosin-kinesin ATPase superfamily. Kinesin family.</text>
</comment>
<dbReference type="GO" id="GO:0003777">
    <property type="term" value="F:microtubule motor activity"/>
    <property type="evidence" value="ECO:0007669"/>
    <property type="project" value="InterPro"/>
</dbReference>
<dbReference type="InterPro" id="IPR001752">
    <property type="entry name" value="Kinesin_motor_dom"/>
</dbReference>
<dbReference type="InterPro" id="IPR027417">
    <property type="entry name" value="P-loop_NTPase"/>
</dbReference>
<dbReference type="PRINTS" id="PR00380">
    <property type="entry name" value="KINESINHEAVY"/>
</dbReference>
<dbReference type="InterPro" id="IPR036961">
    <property type="entry name" value="Kinesin_motor_dom_sf"/>
</dbReference>
<evidence type="ECO:0000313" key="8">
    <source>
        <dbReference type="Proteomes" id="UP001497623"/>
    </source>
</evidence>
<keyword evidence="4" id="KW-0505">Motor protein</keyword>
<accession>A0AAV2RR78</accession>
<gene>
    <name evidence="7" type="ORF">MNOR_LOCUS27541</name>
</gene>
<dbReference type="Pfam" id="PF00225">
    <property type="entry name" value="Kinesin"/>
    <property type="match status" value="1"/>
</dbReference>
<dbReference type="PANTHER" id="PTHR47117">
    <property type="entry name" value="STAR-RELATED LIPID TRANSFER PROTEIN 9"/>
    <property type="match status" value="1"/>
</dbReference>
<feature type="non-terminal residue" evidence="7">
    <location>
        <position position="330"/>
    </location>
</feature>
<dbReference type="PROSITE" id="PS00411">
    <property type="entry name" value="KINESIN_MOTOR_1"/>
    <property type="match status" value="1"/>
</dbReference>
<dbReference type="SMART" id="SM00129">
    <property type="entry name" value="KISc"/>
    <property type="match status" value="1"/>
</dbReference>
<organism evidence="7 8">
    <name type="scientific">Meganyctiphanes norvegica</name>
    <name type="common">Northern krill</name>
    <name type="synonym">Thysanopoda norvegica</name>
    <dbReference type="NCBI Taxonomy" id="48144"/>
    <lineage>
        <taxon>Eukaryota</taxon>
        <taxon>Metazoa</taxon>
        <taxon>Ecdysozoa</taxon>
        <taxon>Arthropoda</taxon>
        <taxon>Crustacea</taxon>
        <taxon>Multicrustacea</taxon>
        <taxon>Malacostraca</taxon>
        <taxon>Eumalacostraca</taxon>
        <taxon>Eucarida</taxon>
        <taxon>Euphausiacea</taxon>
        <taxon>Euphausiidae</taxon>
        <taxon>Meganyctiphanes</taxon>
    </lineage>
</organism>
<feature type="domain" description="Kinesin motor" evidence="6">
    <location>
        <begin position="1"/>
        <end position="288"/>
    </location>
</feature>
<proteinExistence type="inferred from homology"/>
<keyword evidence="8" id="KW-1185">Reference proteome</keyword>
<dbReference type="GO" id="GO:0005874">
    <property type="term" value="C:microtubule"/>
    <property type="evidence" value="ECO:0007669"/>
    <property type="project" value="UniProtKB-KW"/>
</dbReference>
<dbReference type="GO" id="GO:0005524">
    <property type="term" value="F:ATP binding"/>
    <property type="evidence" value="ECO:0007669"/>
    <property type="project" value="UniProtKB-KW"/>
</dbReference>
<dbReference type="AlphaFoldDB" id="A0AAV2RR78"/>
<reference evidence="7 8" key="1">
    <citation type="submission" date="2024-05" db="EMBL/GenBank/DDBJ databases">
        <authorList>
            <person name="Wallberg A."/>
        </authorList>
    </citation>
    <scope>NUCLEOTIDE SEQUENCE [LARGE SCALE GENOMIC DNA]</scope>
</reference>
<evidence type="ECO:0000313" key="7">
    <source>
        <dbReference type="EMBL" id="CAL4135202.1"/>
    </source>
</evidence>
<evidence type="ECO:0000256" key="4">
    <source>
        <dbReference type="RuleBase" id="RU000394"/>
    </source>
</evidence>
<evidence type="ECO:0000256" key="3">
    <source>
        <dbReference type="PROSITE-ProRule" id="PRU00283"/>
    </source>
</evidence>
<dbReference type="SUPFAM" id="SSF52540">
    <property type="entry name" value="P-loop containing nucleoside triphosphate hydrolases"/>
    <property type="match status" value="1"/>
</dbReference>
<keyword evidence="2 4" id="KW-0067">ATP-binding</keyword>
<comment type="caution">
    <text evidence="3">Lacks conserved residue(s) required for the propagation of feature annotation.</text>
</comment>
<sequence>MMMVSLYELVKGEVVATVMYLTCVANGSSGGGGDYENDGGSNGGNDISSDDVVSNCGESSGDVVDAHRKDETTTKVEVSYLEIYNERVKDLLREGNKTGKQAHSLRVREHPKLGPIVEGLSTHLVQHYPDIQKLMARGNSHRTTASTHMNDTSSRSHAIFTVTFIQATLTSDTPAETRSKIHLVDLAGSERADSTGATGQRLKEGAHINKSLVTLGSVISALAERTQGKNQNAKVFIPYRDSVLTWLLKDSLGGNSKTIMIADINHFNVICGPQLAIVGRDSEAKDNTRTRSVWDPPVRNFRETPQDVPTHVMTLHKKASAVLREVSPST</sequence>
<dbReference type="Gene3D" id="3.40.850.10">
    <property type="entry name" value="Kinesin motor domain"/>
    <property type="match status" value="1"/>
</dbReference>
<evidence type="ECO:0000256" key="5">
    <source>
        <dbReference type="SAM" id="MobiDB-lite"/>
    </source>
</evidence>